<accession>A0A068NW94</accession>
<proteinExistence type="predicted"/>
<organism evidence="1 2">
    <name type="scientific">Fimbriimonas ginsengisoli Gsoil 348</name>
    <dbReference type="NCBI Taxonomy" id="661478"/>
    <lineage>
        <taxon>Bacteria</taxon>
        <taxon>Bacillati</taxon>
        <taxon>Armatimonadota</taxon>
        <taxon>Fimbriimonadia</taxon>
        <taxon>Fimbriimonadales</taxon>
        <taxon>Fimbriimonadaceae</taxon>
        <taxon>Fimbriimonas</taxon>
    </lineage>
</organism>
<dbReference type="Proteomes" id="UP000027982">
    <property type="component" value="Chromosome"/>
</dbReference>
<dbReference type="KEGG" id="fgi:OP10G_4435"/>
<reference evidence="1 2" key="1">
    <citation type="journal article" date="2014" name="PLoS ONE">
        <title>The first complete genome sequence of the class fimbriimonadia in the phylum armatimonadetes.</title>
        <authorList>
            <person name="Hu Z.Y."/>
            <person name="Wang Y.Z."/>
            <person name="Im W.T."/>
            <person name="Wang S.Y."/>
            <person name="Zhao G.P."/>
            <person name="Zheng H.J."/>
            <person name="Quan Z.X."/>
        </authorList>
    </citation>
    <scope>NUCLEOTIDE SEQUENCE [LARGE SCALE GENOMIC DNA]</scope>
    <source>
        <strain evidence="1">Gsoil 348</strain>
    </source>
</reference>
<dbReference type="EMBL" id="CP007139">
    <property type="protein sequence ID" value="AIE87803.1"/>
    <property type="molecule type" value="Genomic_DNA"/>
</dbReference>
<sequence length="100" mass="11013">MASIDTAPTYVFASGAKQYKGTWLGFPVEFTTFTDGKAYITVQIPYQQMRTNNFVCALEDLGVKTSKGLLGSMLVLYPKNTVITTLRYGQTGINTYLIAP</sequence>
<dbReference type="HOGENOM" id="CLU_2301679_0_0_0"/>
<gene>
    <name evidence="1" type="ORF">OP10G_4435</name>
</gene>
<name>A0A068NW94_FIMGI</name>
<evidence type="ECO:0000313" key="2">
    <source>
        <dbReference type="Proteomes" id="UP000027982"/>
    </source>
</evidence>
<keyword evidence="2" id="KW-1185">Reference proteome</keyword>
<protein>
    <submittedName>
        <fullName evidence="1">Uncharacterized protein</fullName>
    </submittedName>
</protein>
<evidence type="ECO:0000313" key="1">
    <source>
        <dbReference type="EMBL" id="AIE87803.1"/>
    </source>
</evidence>
<dbReference type="AlphaFoldDB" id="A0A068NW94"/>